<proteinExistence type="predicted"/>
<organism evidence="1 2">
    <name type="scientific">Atlantibacter hermannii NBRC 105704</name>
    <dbReference type="NCBI Taxonomy" id="1115512"/>
    <lineage>
        <taxon>Bacteria</taxon>
        <taxon>Pseudomonadati</taxon>
        <taxon>Pseudomonadota</taxon>
        <taxon>Gammaproteobacteria</taxon>
        <taxon>Enterobacterales</taxon>
        <taxon>Enterobacteriaceae</taxon>
        <taxon>Atlantibacter</taxon>
    </lineage>
</organism>
<comment type="caution">
    <text evidence="1">The sequence shown here is derived from an EMBL/GenBank/DDBJ whole genome shotgun (WGS) entry which is preliminary data.</text>
</comment>
<accession>H5V1Z8</accession>
<evidence type="ECO:0000313" key="2">
    <source>
        <dbReference type="Proteomes" id="UP000010297"/>
    </source>
</evidence>
<name>H5V1Z8_ATLHE</name>
<evidence type="ECO:0000313" key="1">
    <source>
        <dbReference type="EMBL" id="GAB52006.1"/>
    </source>
</evidence>
<dbReference type="RefSeq" id="WP_002435583.1">
    <property type="nucleotide sequence ID" value="NZ_BAFF01000005.1"/>
</dbReference>
<reference evidence="1 2" key="1">
    <citation type="submission" date="2012-02" db="EMBL/GenBank/DDBJ databases">
        <title>Whole genome shotgun sequence of Escherichia hermannii NBRC 105704.</title>
        <authorList>
            <person name="Yoshida I."/>
            <person name="Hosoyama A."/>
            <person name="Tsuchikane K."/>
            <person name="Katsumata H."/>
            <person name="Yamazaki S."/>
            <person name="Fujita N."/>
        </authorList>
    </citation>
    <scope>NUCLEOTIDE SEQUENCE [LARGE SCALE GENOMIC DNA]</scope>
    <source>
        <strain evidence="1 2">NBRC 105704</strain>
    </source>
</reference>
<protein>
    <submittedName>
        <fullName evidence="1">Uncharacterized protein</fullName>
    </submittedName>
</protein>
<dbReference type="GeneID" id="92828608"/>
<dbReference type="EMBL" id="BAFF01000005">
    <property type="protein sequence ID" value="GAB52006.1"/>
    <property type="molecule type" value="Genomic_DNA"/>
</dbReference>
<gene>
    <name evidence="1" type="ORF">EH105704_05_00120</name>
</gene>
<dbReference type="AlphaFoldDB" id="H5V1Z8"/>
<keyword evidence="2" id="KW-1185">Reference proteome</keyword>
<dbReference type="Proteomes" id="UP000010297">
    <property type="component" value="Unassembled WGS sequence"/>
</dbReference>
<sequence>MITSEKKTVVQGQPIIIQCNDRDTANLYNSEQKLLLQIHSSGDLQIKVPTLNHEPGEYVITIENTEGELTQIIPLRIRGLFEKESRIQTLQEQIALVDKVITAKLSDDQGVLISLSINSKNLVYSSLADLTLLVDSLRAQLNAAIQKENRKKGRAPFKQIKLVLNRG</sequence>